<feature type="domain" description="HTH tetR-type" evidence="5">
    <location>
        <begin position="10"/>
        <end position="70"/>
    </location>
</feature>
<name>A0ABS2VX49_STRAS</name>
<dbReference type="Pfam" id="PF00440">
    <property type="entry name" value="TetR_N"/>
    <property type="match status" value="1"/>
</dbReference>
<keyword evidence="3" id="KW-0804">Transcription</keyword>
<dbReference type="InterPro" id="IPR001647">
    <property type="entry name" value="HTH_TetR"/>
</dbReference>
<keyword evidence="1" id="KW-0805">Transcription regulation</keyword>
<dbReference type="SUPFAM" id="SSF48498">
    <property type="entry name" value="Tetracyclin repressor-like, C-terminal domain"/>
    <property type="match status" value="1"/>
</dbReference>
<evidence type="ECO:0000256" key="4">
    <source>
        <dbReference type="PROSITE-ProRule" id="PRU00335"/>
    </source>
</evidence>
<proteinExistence type="predicted"/>
<dbReference type="EMBL" id="JAFFZS010000027">
    <property type="protein sequence ID" value="MBN0047618.1"/>
    <property type="molecule type" value="Genomic_DNA"/>
</dbReference>
<dbReference type="InterPro" id="IPR009057">
    <property type="entry name" value="Homeodomain-like_sf"/>
</dbReference>
<dbReference type="InterPro" id="IPR054156">
    <property type="entry name" value="YxaF_TetR_C"/>
</dbReference>
<dbReference type="PANTHER" id="PTHR47506:SF3">
    <property type="entry name" value="HTH-TYPE TRANSCRIPTIONAL REGULATOR LMRA"/>
    <property type="match status" value="1"/>
</dbReference>
<dbReference type="SUPFAM" id="SSF46689">
    <property type="entry name" value="Homeodomain-like"/>
    <property type="match status" value="1"/>
</dbReference>
<feature type="DNA-binding region" description="H-T-H motif" evidence="4">
    <location>
        <begin position="33"/>
        <end position="52"/>
    </location>
</feature>
<dbReference type="PROSITE" id="PS50977">
    <property type="entry name" value="HTH_TETR_2"/>
    <property type="match status" value="1"/>
</dbReference>
<evidence type="ECO:0000313" key="6">
    <source>
        <dbReference type="EMBL" id="MBN0047618.1"/>
    </source>
</evidence>
<evidence type="ECO:0000256" key="1">
    <source>
        <dbReference type="ARBA" id="ARBA00023015"/>
    </source>
</evidence>
<evidence type="ECO:0000256" key="2">
    <source>
        <dbReference type="ARBA" id="ARBA00023125"/>
    </source>
</evidence>
<reference evidence="6 7" key="1">
    <citation type="submission" date="2021-02" db="EMBL/GenBank/DDBJ databases">
        <title>Whole genome sequencing of Streptomyces actuosus VRA1.</title>
        <authorList>
            <person name="Sen G."/>
            <person name="Sen A."/>
        </authorList>
    </citation>
    <scope>NUCLEOTIDE SEQUENCE [LARGE SCALE GENOMIC DNA]</scope>
    <source>
        <strain evidence="6 7">VRA1</strain>
    </source>
</reference>
<dbReference type="Proteomes" id="UP000788262">
    <property type="component" value="Unassembled WGS sequence"/>
</dbReference>
<evidence type="ECO:0000256" key="3">
    <source>
        <dbReference type="ARBA" id="ARBA00023163"/>
    </source>
</evidence>
<evidence type="ECO:0000313" key="7">
    <source>
        <dbReference type="Proteomes" id="UP000788262"/>
    </source>
</evidence>
<comment type="caution">
    <text evidence="6">The sequence shown here is derived from an EMBL/GenBank/DDBJ whole genome shotgun (WGS) entry which is preliminary data.</text>
</comment>
<organism evidence="6 7">
    <name type="scientific">Streptomyces actuosus</name>
    <dbReference type="NCBI Taxonomy" id="1885"/>
    <lineage>
        <taxon>Bacteria</taxon>
        <taxon>Bacillati</taxon>
        <taxon>Actinomycetota</taxon>
        <taxon>Actinomycetes</taxon>
        <taxon>Kitasatosporales</taxon>
        <taxon>Streptomycetaceae</taxon>
        <taxon>Streptomyces</taxon>
    </lineage>
</organism>
<dbReference type="InterPro" id="IPR036271">
    <property type="entry name" value="Tet_transcr_reg_TetR-rel_C_sf"/>
</dbReference>
<dbReference type="Pfam" id="PF21993">
    <property type="entry name" value="TetR_C_13_2"/>
    <property type="match status" value="1"/>
</dbReference>
<gene>
    <name evidence="6" type="ORF">JS756_26625</name>
</gene>
<evidence type="ECO:0000259" key="5">
    <source>
        <dbReference type="PROSITE" id="PS50977"/>
    </source>
</evidence>
<accession>A0ABS2VX49</accession>
<dbReference type="Gene3D" id="1.10.357.10">
    <property type="entry name" value="Tetracycline Repressor, domain 2"/>
    <property type="match status" value="1"/>
</dbReference>
<keyword evidence="7" id="KW-1185">Reference proteome</keyword>
<protein>
    <submittedName>
        <fullName evidence="6">TetR/AcrR family transcriptional regulator</fullName>
    </submittedName>
</protein>
<dbReference type="PANTHER" id="PTHR47506">
    <property type="entry name" value="TRANSCRIPTIONAL REGULATORY PROTEIN"/>
    <property type="match status" value="1"/>
</dbReference>
<sequence>MTDSQRTRAGGKQERLVRAASELLHENGVARTSLAKVAAAADVPLGNVYYYFKTKDELVQAVIAAHAEAIRAELAGLERQHPLPLDRLKAFARSLTRSGAHVSRYGCPHGTLCSELGKREDGPGAAAAALMGEYVDWAQDQFRLLGQQDARDLALTLVSVFQGASLLAHTFRDPDVMRGQAEQLERWLDMVGQPR</sequence>
<keyword evidence="2 4" id="KW-0238">DNA-binding</keyword>
<dbReference type="PRINTS" id="PR00455">
    <property type="entry name" value="HTHTETR"/>
</dbReference>
<dbReference type="RefSeq" id="WP_205385748.1">
    <property type="nucleotide sequence ID" value="NZ_JAFFZS010000027.1"/>
</dbReference>